<dbReference type="EMBL" id="PP179334">
    <property type="protein sequence ID" value="XAI71462.1"/>
    <property type="molecule type" value="Genomic_DNA"/>
</dbReference>
<reference evidence="1" key="1">
    <citation type="journal article" date="2024" name="J. Gen. Virol.">
        <title>Novel phages of Pseudomonas syringae unveil numerous potential auxiliary metabolic genes.</title>
        <authorList>
            <person name="Feltin C."/>
            <person name="Garneau J.R."/>
            <person name="Morris C.E."/>
            <person name="Berard A."/>
            <person name="Torres-Barcelo C."/>
        </authorList>
    </citation>
    <scope>NUCLEOTIDE SEQUENCE</scope>
</reference>
<name>A0AAU6W4H6_9VIRU</name>
<sequence>MPIQTISKTVIAMGEGDVLTGTAIDQHGVGHFVFMTPSETKSPGTSAPELDGKFTIDAADVLIMFKDAAAVDRVIATMTSLRNAMQSSGRRAGQ</sequence>
<gene>
    <name evidence="1" type="ORF">Aurca01_00074</name>
</gene>
<evidence type="ECO:0000313" key="1">
    <source>
        <dbReference type="EMBL" id="XAI71462.1"/>
    </source>
</evidence>
<accession>A0AAU6W4H6</accession>
<protein>
    <submittedName>
        <fullName evidence="1">Uncharacterized protein</fullName>
    </submittedName>
</protein>
<organism evidence="1">
    <name type="scientific">Pseudomonas phage Aurca01</name>
    <dbReference type="NCBI Taxonomy" id="3138527"/>
    <lineage>
        <taxon>Viruses</taxon>
    </lineage>
</organism>
<proteinExistence type="predicted"/>